<keyword evidence="2 6" id="KW-0540">Nuclease</keyword>
<dbReference type="InterPro" id="IPR022907">
    <property type="entry name" value="VapC_family"/>
</dbReference>
<dbReference type="HAMAP" id="MF_00265">
    <property type="entry name" value="VapC_Nob1"/>
    <property type="match status" value="1"/>
</dbReference>
<keyword evidence="9" id="KW-1185">Reference proteome</keyword>
<evidence type="ECO:0000256" key="4">
    <source>
        <dbReference type="ARBA" id="ARBA00022801"/>
    </source>
</evidence>
<dbReference type="EMBL" id="JAVDSG010000001">
    <property type="protein sequence ID" value="MDR6595044.1"/>
    <property type="molecule type" value="Genomic_DNA"/>
</dbReference>
<evidence type="ECO:0000256" key="1">
    <source>
        <dbReference type="ARBA" id="ARBA00022649"/>
    </source>
</evidence>
<keyword evidence="1 6" id="KW-1277">Toxin-antitoxin system</keyword>
<evidence type="ECO:0000256" key="3">
    <source>
        <dbReference type="ARBA" id="ARBA00022723"/>
    </source>
</evidence>
<comment type="function">
    <text evidence="6">Toxic component of a toxin-antitoxin (TA) system. An RNase.</text>
</comment>
<keyword evidence="6" id="KW-0800">Toxin</keyword>
<dbReference type="InterPro" id="IPR044153">
    <property type="entry name" value="PIN_Pae0151-like"/>
</dbReference>
<dbReference type="PANTHER" id="PTHR35901:SF1">
    <property type="entry name" value="EXONUCLEASE VAPC9"/>
    <property type="match status" value="1"/>
</dbReference>
<keyword evidence="5 6" id="KW-0460">Magnesium</keyword>
<name>A0ABU1PY22_9PSEU</name>
<dbReference type="CDD" id="cd09873">
    <property type="entry name" value="PIN_Pae0151-like"/>
    <property type="match status" value="1"/>
</dbReference>
<dbReference type="InterPro" id="IPR051619">
    <property type="entry name" value="TypeII_TA_RNase_PINc/VapC"/>
</dbReference>
<dbReference type="Proteomes" id="UP001268819">
    <property type="component" value="Unassembled WGS sequence"/>
</dbReference>
<evidence type="ECO:0000313" key="9">
    <source>
        <dbReference type="Proteomes" id="UP001268819"/>
    </source>
</evidence>
<feature type="binding site" evidence="6">
    <location>
        <position position="97"/>
    </location>
    <ligand>
        <name>Mg(2+)</name>
        <dbReference type="ChEBI" id="CHEBI:18420"/>
    </ligand>
</feature>
<comment type="caution">
    <text evidence="8">The sequence shown here is derived from an EMBL/GenBank/DDBJ whole genome shotgun (WGS) entry which is preliminary data.</text>
</comment>
<evidence type="ECO:0000259" key="7">
    <source>
        <dbReference type="Pfam" id="PF01850"/>
    </source>
</evidence>
<organism evidence="8 9">
    <name type="scientific">Saccharothrix longispora</name>
    <dbReference type="NCBI Taxonomy" id="33920"/>
    <lineage>
        <taxon>Bacteria</taxon>
        <taxon>Bacillati</taxon>
        <taxon>Actinomycetota</taxon>
        <taxon>Actinomycetes</taxon>
        <taxon>Pseudonocardiales</taxon>
        <taxon>Pseudonocardiaceae</taxon>
        <taxon>Saccharothrix</taxon>
    </lineage>
</organism>
<dbReference type="SUPFAM" id="SSF88723">
    <property type="entry name" value="PIN domain-like"/>
    <property type="match status" value="1"/>
</dbReference>
<feature type="domain" description="PIN" evidence="7">
    <location>
        <begin position="5"/>
        <end position="117"/>
    </location>
</feature>
<comment type="similarity">
    <text evidence="6">Belongs to the PINc/VapC protein family.</text>
</comment>
<evidence type="ECO:0000313" key="8">
    <source>
        <dbReference type="EMBL" id="MDR6595044.1"/>
    </source>
</evidence>
<comment type="cofactor">
    <cofactor evidence="6">
        <name>Mg(2+)</name>
        <dbReference type="ChEBI" id="CHEBI:18420"/>
    </cofactor>
</comment>
<evidence type="ECO:0000256" key="5">
    <source>
        <dbReference type="ARBA" id="ARBA00022842"/>
    </source>
</evidence>
<dbReference type="EC" id="3.1.-.-" evidence="6"/>
<protein>
    <recommendedName>
        <fullName evidence="6">Ribonuclease VapC</fullName>
        <shortName evidence="6">RNase VapC</shortName>
        <ecNumber evidence="6">3.1.-.-</ecNumber>
    </recommendedName>
    <alternativeName>
        <fullName evidence="6">Toxin VapC</fullName>
    </alternativeName>
</protein>
<dbReference type="PANTHER" id="PTHR35901">
    <property type="entry name" value="RIBONUCLEASE VAPC3"/>
    <property type="match status" value="1"/>
</dbReference>
<keyword evidence="4 6" id="KW-0378">Hydrolase</keyword>
<accession>A0ABU1PY22</accession>
<dbReference type="InterPro" id="IPR029060">
    <property type="entry name" value="PIN-like_dom_sf"/>
</dbReference>
<evidence type="ECO:0000256" key="6">
    <source>
        <dbReference type="HAMAP-Rule" id="MF_00265"/>
    </source>
</evidence>
<keyword evidence="3 6" id="KW-0479">Metal-binding</keyword>
<proteinExistence type="inferred from homology"/>
<dbReference type="RefSeq" id="WP_310308085.1">
    <property type="nucleotide sequence ID" value="NZ_BAAAXB010000001.1"/>
</dbReference>
<dbReference type="Pfam" id="PF01850">
    <property type="entry name" value="PIN"/>
    <property type="match status" value="1"/>
</dbReference>
<gene>
    <name evidence="6" type="primary">vapC</name>
    <name evidence="8" type="ORF">J2S66_003428</name>
</gene>
<dbReference type="Gene3D" id="3.40.50.1010">
    <property type="entry name" value="5'-nuclease"/>
    <property type="match status" value="1"/>
</dbReference>
<dbReference type="InterPro" id="IPR002716">
    <property type="entry name" value="PIN_dom"/>
</dbReference>
<reference evidence="8 9" key="1">
    <citation type="submission" date="2023-07" db="EMBL/GenBank/DDBJ databases">
        <title>Sequencing the genomes of 1000 actinobacteria strains.</title>
        <authorList>
            <person name="Klenk H.-P."/>
        </authorList>
    </citation>
    <scope>NUCLEOTIDE SEQUENCE [LARGE SCALE GENOMIC DNA]</scope>
    <source>
        <strain evidence="8 9">DSM 43749</strain>
    </source>
</reference>
<evidence type="ECO:0000256" key="2">
    <source>
        <dbReference type="ARBA" id="ARBA00022722"/>
    </source>
</evidence>
<sequence length="134" mass="14664">MTGTVVVDSSALLEVVAAKAPDRALLHRLVNSLQVAPALLDPEAINALRRLERMRLLSSEQATRAFHHIRTAPVERVPLRSLAERAWALRGSVFTNDAFYLALAEHLDVPFVTCDAKVAGSNGHDVDIEVYPIS</sequence>
<feature type="binding site" evidence="6">
    <location>
        <position position="8"/>
    </location>
    <ligand>
        <name>Mg(2+)</name>
        <dbReference type="ChEBI" id="CHEBI:18420"/>
    </ligand>
</feature>